<evidence type="ECO:0000313" key="2">
    <source>
        <dbReference type="EMBL" id="GGX60327.1"/>
    </source>
</evidence>
<dbReference type="Proteomes" id="UP000659223">
    <property type="component" value="Unassembled WGS sequence"/>
</dbReference>
<protein>
    <submittedName>
        <fullName evidence="2">Aminoglycoside 2'-N-acetyltransferase</fullName>
    </submittedName>
</protein>
<dbReference type="SUPFAM" id="SSF55729">
    <property type="entry name" value="Acyl-CoA N-acyltransferases (Nat)"/>
    <property type="match status" value="1"/>
</dbReference>
<dbReference type="PROSITE" id="PS51186">
    <property type="entry name" value="GNAT"/>
    <property type="match status" value="1"/>
</dbReference>
<dbReference type="InterPro" id="IPR000182">
    <property type="entry name" value="GNAT_dom"/>
</dbReference>
<sequence>MRARSGPAREAGWQHDGMTDVRTAHTSGLTDAELAAVRTLVDDAFEGDFSDEDWDHSVGGMHALAWEGGELIGHGSLVQRRMLHGGQALRTGYVEAVAVREDRRRQGVASAVMEALEGVLRRGGYELGALGAADEAVPLYAGRGWRLWRGPSSVLSPTGLRRTAEEDGCIYVMPLTAKLDLDGELACDWRPGDVW</sequence>
<gene>
    <name evidence="2" type="primary">aac</name>
    <name evidence="2" type="ORF">GCM10010324_01160</name>
</gene>
<dbReference type="EMBL" id="BMUT01000001">
    <property type="protein sequence ID" value="GGX60327.1"/>
    <property type="molecule type" value="Genomic_DNA"/>
</dbReference>
<comment type="caution">
    <text evidence="2">The sequence shown here is derived from an EMBL/GenBank/DDBJ whole genome shotgun (WGS) entry which is preliminary data.</text>
</comment>
<dbReference type="InterPro" id="IPR016181">
    <property type="entry name" value="Acyl_CoA_acyltransferase"/>
</dbReference>
<dbReference type="CDD" id="cd04301">
    <property type="entry name" value="NAT_SF"/>
    <property type="match status" value="1"/>
</dbReference>
<evidence type="ECO:0000259" key="1">
    <source>
        <dbReference type="PROSITE" id="PS51186"/>
    </source>
</evidence>
<keyword evidence="3" id="KW-1185">Reference proteome</keyword>
<name>A0ABQ2Y4D2_9ACTN</name>
<reference evidence="3" key="1">
    <citation type="journal article" date="2019" name="Int. J. Syst. Evol. Microbiol.">
        <title>The Global Catalogue of Microorganisms (GCM) 10K type strain sequencing project: providing services to taxonomists for standard genome sequencing and annotation.</title>
        <authorList>
            <consortium name="The Broad Institute Genomics Platform"/>
            <consortium name="The Broad Institute Genome Sequencing Center for Infectious Disease"/>
            <person name="Wu L."/>
            <person name="Ma J."/>
        </authorList>
    </citation>
    <scope>NUCLEOTIDE SEQUENCE [LARGE SCALE GENOMIC DNA]</scope>
    <source>
        <strain evidence="3">JCM 4586</strain>
    </source>
</reference>
<organism evidence="2 3">
    <name type="scientific">Streptomyces hiroshimensis</name>
    <dbReference type="NCBI Taxonomy" id="66424"/>
    <lineage>
        <taxon>Bacteria</taxon>
        <taxon>Bacillati</taxon>
        <taxon>Actinomycetota</taxon>
        <taxon>Actinomycetes</taxon>
        <taxon>Kitasatosporales</taxon>
        <taxon>Streptomycetaceae</taxon>
        <taxon>Streptomyces</taxon>
    </lineage>
</organism>
<proteinExistence type="predicted"/>
<feature type="domain" description="N-acetyltransferase" evidence="1">
    <location>
        <begin position="24"/>
        <end position="165"/>
    </location>
</feature>
<dbReference type="Pfam" id="PF13527">
    <property type="entry name" value="Acetyltransf_9"/>
    <property type="match status" value="1"/>
</dbReference>
<evidence type="ECO:0000313" key="3">
    <source>
        <dbReference type="Proteomes" id="UP000659223"/>
    </source>
</evidence>
<accession>A0ABQ2Y4D2</accession>
<dbReference type="Gene3D" id="3.40.630.30">
    <property type="match status" value="1"/>
</dbReference>